<dbReference type="InterPro" id="IPR013762">
    <property type="entry name" value="Integrase-like_cat_sf"/>
</dbReference>
<protein>
    <submittedName>
        <fullName evidence="8">Integrase family protein</fullName>
    </submittedName>
</protein>
<dbReference type="InterPro" id="IPR053876">
    <property type="entry name" value="Phage_int_M"/>
</dbReference>
<evidence type="ECO:0000313" key="8">
    <source>
        <dbReference type="EMBL" id="SPS04626.1"/>
    </source>
</evidence>
<evidence type="ECO:0000256" key="2">
    <source>
        <dbReference type="ARBA" id="ARBA00022908"/>
    </source>
</evidence>
<dbReference type="PROSITE" id="PS51900">
    <property type="entry name" value="CB"/>
    <property type="match status" value="1"/>
</dbReference>
<dbReference type="GO" id="GO:0003677">
    <property type="term" value="F:DNA binding"/>
    <property type="evidence" value="ECO:0007669"/>
    <property type="project" value="UniProtKB-UniRule"/>
</dbReference>
<name>A0A2X0SFR4_9PROT</name>
<dbReference type="AlphaFoldDB" id="A0A2X0SFR4"/>
<feature type="domain" description="Tyr recombinase" evidence="6">
    <location>
        <begin position="207"/>
        <end position="399"/>
    </location>
</feature>
<evidence type="ECO:0000256" key="5">
    <source>
        <dbReference type="PROSITE-ProRule" id="PRU01248"/>
    </source>
</evidence>
<dbReference type="Gene3D" id="1.10.443.10">
    <property type="entry name" value="Intergrase catalytic core"/>
    <property type="match status" value="1"/>
</dbReference>
<accession>A0A2X0SFR4</accession>
<gene>
    <name evidence="8" type="ORF">NITFAB_0215</name>
</gene>
<evidence type="ECO:0000256" key="3">
    <source>
        <dbReference type="ARBA" id="ARBA00023125"/>
    </source>
</evidence>
<dbReference type="Gene3D" id="3.30.160.390">
    <property type="entry name" value="Integrase, DNA-binding domain"/>
    <property type="match status" value="1"/>
</dbReference>
<dbReference type="InterPro" id="IPR002104">
    <property type="entry name" value="Integrase_catalytic"/>
</dbReference>
<dbReference type="PANTHER" id="PTHR30629:SF2">
    <property type="entry name" value="PROPHAGE INTEGRASE INTS-RELATED"/>
    <property type="match status" value="1"/>
</dbReference>
<dbReference type="Pfam" id="PF00589">
    <property type="entry name" value="Phage_integrase"/>
    <property type="match status" value="1"/>
</dbReference>
<dbReference type="InterPro" id="IPR025166">
    <property type="entry name" value="Integrase_DNA_bind_dom"/>
</dbReference>
<dbReference type="CDD" id="cd00801">
    <property type="entry name" value="INT_P4_C"/>
    <property type="match status" value="1"/>
</dbReference>
<dbReference type="GO" id="GO:0015074">
    <property type="term" value="P:DNA integration"/>
    <property type="evidence" value="ECO:0007669"/>
    <property type="project" value="UniProtKB-KW"/>
</dbReference>
<evidence type="ECO:0000259" key="6">
    <source>
        <dbReference type="PROSITE" id="PS51898"/>
    </source>
</evidence>
<feature type="domain" description="Core-binding (CB)" evidence="7">
    <location>
        <begin position="98"/>
        <end position="182"/>
    </location>
</feature>
<dbReference type="InterPro" id="IPR011010">
    <property type="entry name" value="DNA_brk_join_enz"/>
</dbReference>
<dbReference type="InterPro" id="IPR010998">
    <property type="entry name" value="Integrase_recombinase_N"/>
</dbReference>
<evidence type="ECO:0000256" key="4">
    <source>
        <dbReference type="ARBA" id="ARBA00023172"/>
    </source>
</evidence>
<comment type="similarity">
    <text evidence="1">Belongs to the 'phage' integrase family.</text>
</comment>
<dbReference type="PANTHER" id="PTHR30629">
    <property type="entry name" value="PROPHAGE INTEGRASE"/>
    <property type="match status" value="1"/>
</dbReference>
<dbReference type="Pfam" id="PF22022">
    <property type="entry name" value="Phage_int_M"/>
    <property type="match status" value="1"/>
</dbReference>
<evidence type="ECO:0000259" key="7">
    <source>
        <dbReference type="PROSITE" id="PS51900"/>
    </source>
</evidence>
<keyword evidence="2" id="KW-0229">DNA integration</keyword>
<sequence length="615" mass="70102">MVLSDMAVRRAKATGKAYDLYDTLGLYLAVTANGGKSWHFRYYWLNKRKRMSFGTYPEVSLLEARALRDAARALVAKGINPRVHRKQKRAAAKLAGEHTFEAVYKQWFAHRELSLKKGRQCTSSTLPRIFDKDVLPLLGKRSIYEIKRPDLLEVIARIERRKALSVAEKVRTWFNQMFRYALVVVPDLEYNPASDLDVVAVPLPPVNHNPFLRMPDLPKLLQRLRKYRGRLQTQLGLRFLLLTGVRTGELRLATPDQFHLDQGLWIIPPEIVKQLQTDMRRKRQKPQDIPPYIVPLSAQAIEIVRHLLDHFKPAQRYLFRHDYDLKRRMSENTLNTALKRMGYRDLQTGHGLRAVMSTALNEIGYPLKWVDAQLSHVDPNKTSATYNHAEYVEQRRRMMQDWADRLDLFEQNMVEAASMPLTIHVEGVSAVTNEQANGTEPPKTTAASPILLVTKPGDAVPLVTTAAHRLSAVTLPQPAAQPLSDVQRERMELIDVFESPHNLPVAAYAKLAGKSRRWISYEVRAGNLLALNVGNRGQRVPDWHLDPHKHALIQAVLKLNRDADPWKIYHALLKPRGALGRRSAIEAVTADNLDKAIMVVSTDVKEGEWFPLQVA</sequence>
<keyword evidence="4" id="KW-0233">DNA recombination</keyword>
<proteinExistence type="inferred from homology"/>
<dbReference type="SUPFAM" id="SSF56349">
    <property type="entry name" value="DNA breaking-rejoining enzymes"/>
    <property type="match status" value="1"/>
</dbReference>
<dbReference type="Gene3D" id="1.10.150.130">
    <property type="match status" value="1"/>
</dbReference>
<dbReference type="InterPro" id="IPR038488">
    <property type="entry name" value="Integrase_DNA-bd_sf"/>
</dbReference>
<keyword evidence="3 5" id="KW-0238">DNA-binding</keyword>
<evidence type="ECO:0000256" key="1">
    <source>
        <dbReference type="ARBA" id="ARBA00008857"/>
    </source>
</evidence>
<organism evidence="8">
    <name type="scientific">Candidatus Nitrotoga fabula</name>
    <dbReference type="NCBI Taxonomy" id="2182327"/>
    <lineage>
        <taxon>Bacteria</taxon>
        <taxon>Pseudomonadati</taxon>
        <taxon>Pseudomonadota</taxon>
        <taxon>Betaproteobacteria</taxon>
        <taxon>Nitrosomonadales</taxon>
        <taxon>Gallionellaceae</taxon>
        <taxon>Candidatus Nitrotoga</taxon>
    </lineage>
</organism>
<reference evidence="8" key="1">
    <citation type="submission" date="2018-05" db="EMBL/GenBank/DDBJ databases">
        <authorList>
            <person name="Lanie J.A."/>
            <person name="Ng W.-L."/>
            <person name="Kazmierczak K.M."/>
            <person name="Andrzejewski T.M."/>
            <person name="Davidsen T.M."/>
            <person name="Wayne K.J."/>
            <person name="Tettelin H."/>
            <person name="Glass J.I."/>
            <person name="Rusch D."/>
            <person name="Podicherti R."/>
            <person name="Tsui H.-C.T."/>
            <person name="Winkler M.E."/>
        </authorList>
    </citation>
    <scope>NUCLEOTIDE SEQUENCE</scope>
    <source>
        <strain evidence="8">KNB</strain>
    </source>
</reference>
<dbReference type="InterPro" id="IPR050808">
    <property type="entry name" value="Phage_Integrase"/>
</dbReference>
<dbReference type="EMBL" id="LS423452">
    <property type="protein sequence ID" value="SPS04626.1"/>
    <property type="molecule type" value="Genomic_DNA"/>
</dbReference>
<dbReference type="Pfam" id="PF13356">
    <property type="entry name" value="Arm-DNA-bind_3"/>
    <property type="match status" value="1"/>
</dbReference>
<dbReference type="PROSITE" id="PS51898">
    <property type="entry name" value="TYR_RECOMBINASE"/>
    <property type="match status" value="1"/>
</dbReference>
<dbReference type="InterPro" id="IPR044068">
    <property type="entry name" value="CB"/>
</dbReference>
<dbReference type="GO" id="GO:0006310">
    <property type="term" value="P:DNA recombination"/>
    <property type="evidence" value="ECO:0007669"/>
    <property type="project" value="UniProtKB-KW"/>
</dbReference>